<sequence>MDITNIYNAWESLKRSARKFWVLPGPVPVALYSFNPRRVSPLLKDDVKNFVADVLQVDQDSDGVEVRIDRHTYEMTKKLHLRIREEVRLGTKGKSSAEARIAKEIKETSKALKKVARRRDRVSVISHGHRQELALPRSQPPCGEPPAACQPLASPPQPSSRQAMRDARFAEKHMGVPLTIYLATKAINGQHPSLTKAVEGHGRETHRSPLVRRARAHGLPFCGTDRRPANKYHPPFNESGAVVPEGVFANFDERRVGTIVDFPRRDGYGPVPMEVTAVPPESPMRGLRSAPLEYPTVEMEETSSKPTVCSAPPSHSTPALPQSQRPPTMSTYCRNLGQVSNEMAYALRNIRAANTREQSRLPPTTPICLRNRAGPTRARAQCPTPVKPLRQGRLVSVGGPY</sequence>
<dbReference type="AlphaFoldDB" id="A0A4Q9N336"/>
<dbReference type="Proteomes" id="UP000292957">
    <property type="component" value="Unassembled WGS sequence"/>
</dbReference>
<dbReference type="OrthoDB" id="2763648at2759"/>
<feature type="compositionally biased region" description="Polar residues" evidence="1">
    <location>
        <begin position="313"/>
        <end position="328"/>
    </location>
</feature>
<accession>A0A4Q9N336</accession>
<evidence type="ECO:0000313" key="2">
    <source>
        <dbReference type="EMBL" id="TBU34367.1"/>
    </source>
</evidence>
<gene>
    <name evidence="2" type="ORF">BD311DRAFT_861508</name>
</gene>
<evidence type="ECO:0000256" key="1">
    <source>
        <dbReference type="SAM" id="MobiDB-lite"/>
    </source>
</evidence>
<reference evidence="2" key="1">
    <citation type="submission" date="2019-01" db="EMBL/GenBank/DDBJ databases">
        <title>Draft genome sequences of three monokaryotic isolates of the white-rot basidiomycete fungus Dichomitus squalens.</title>
        <authorList>
            <consortium name="DOE Joint Genome Institute"/>
            <person name="Lopez S.C."/>
            <person name="Andreopoulos B."/>
            <person name="Pangilinan J."/>
            <person name="Lipzen A."/>
            <person name="Riley R."/>
            <person name="Ahrendt S."/>
            <person name="Ng V."/>
            <person name="Barry K."/>
            <person name="Daum C."/>
            <person name="Grigoriev I.V."/>
            <person name="Hilden K.S."/>
            <person name="Makela M.R."/>
            <person name="de Vries R.P."/>
        </authorList>
    </citation>
    <scope>NUCLEOTIDE SEQUENCE [LARGE SCALE GENOMIC DNA]</scope>
    <source>
        <strain evidence="2">OM18370.1</strain>
    </source>
</reference>
<dbReference type="EMBL" id="ML143389">
    <property type="protein sequence ID" value="TBU34367.1"/>
    <property type="molecule type" value="Genomic_DNA"/>
</dbReference>
<feature type="region of interest" description="Disordered" evidence="1">
    <location>
        <begin position="135"/>
        <end position="162"/>
    </location>
</feature>
<feature type="region of interest" description="Disordered" evidence="1">
    <location>
        <begin position="304"/>
        <end position="328"/>
    </location>
</feature>
<name>A0A4Q9N336_9APHY</name>
<protein>
    <submittedName>
        <fullName evidence="2">Uncharacterized protein</fullName>
    </submittedName>
</protein>
<proteinExistence type="predicted"/>
<organism evidence="2">
    <name type="scientific">Dichomitus squalens</name>
    <dbReference type="NCBI Taxonomy" id="114155"/>
    <lineage>
        <taxon>Eukaryota</taxon>
        <taxon>Fungi</taxon>
        <taxon>Dikarya</taxon>
        <taxon>Basidiomycota</taxon>
        <taxon>Agaricomycotina</taxon>
        <taxon>Agaricomycetes</taxon>
        <taxon>Polyporales</taxon>
        <taxon>Polyporaceae</taxon>
        <taxon>Dichomitus</taxon>
    </lineage>
</organism>